<evidence type="ECO:0000313" key="4">
    <source>
        <dbReference type="Proteomes" id="UP000036313"/>
    </source>
</evidence>
<dbReference type="RefSeq" id="WP_048423033.1">
    <property type="nucleotide sequence ID" value="NZ_JYNU01000011.1"/>
</dbReference>
<name>A0A0J6W3P1_9MYCO</name>
<feature type="domain" description="Haemophore haem-binding" evidence="2">
    <location>
        <begin position="43"/>
        <end position="118"/>
    </location>
</feature>
<dbReference type="AlphaFoldDB" id="A0A0J6W3P1"/>
<reference evidence="3 4" key="1">
    <citation type="journal article" date="2015" name="Genome Biol. Evol.">
        <title>Characterization of Three Mycobacterium spp. with Potential Use in Bioremediation by Genome Sequencing and Comparative Genomics.</title>
        <authorList>
            <person name="Das S."/>
            <person name="Pettersson B.M."/>
            <person name="Behra P.R."/>
            <person name="Ramesh M."/>
            <person name="Dasgupta S."/>
            <person name="Bhattacharya A."/>
            <person name="Kirsebom L.A."/>
        </authorList>
    </citation>
    <scope>NUCLEOTIDE SEQUENCE [LARGE SCALE GENOMIC DNA]</scope>
    <source>
        <strain evidence="3 4">DSM 44075</strain>
    </source>
</reference>
<dbReference type="InterPro" id="IPR038378">
    <property type="entry name" value="MHB_sf"/>
</dbReference>
<comment type="caution">
    <text evidence="3">The sequence shown here is derived from an EMBL/GenBank/DDBJ whole genome shotgun (WGS) entry which is preliminary data.</text>
</comment>
<gene>
    <name evidence="3" type="ORF">MOBUDSM44075_02064</name>
</gene>
<protein>
    <recommendedName>
        <fullName evidence="2">Haemophore haem-binding domain-containing protein</fullName>
    </recommendedName>
</protein>
<dbReference type="EMBL" id="JYNU01000011">
    <property type="protein sequence ID" value="KMO77024.1"/>
    <property type="molecule type" value="Genomic_DNA"/>
</dbReference>
<proteinExistence type="predicted"/>
<dbReference type="Pfam" id="PF16525">
    <property type="entry name" value="MHB"/>
    <property type="match status" value="1"/>
</dbReference>
<dbReference type="NCBIfam" id="TIGR04529">
    <property type="entry name" value="MTB_hemophore"/>
    <property type="match status" value="1"/>
</dbReference>
<dbReference type="PATRIC" id="fig|1807.14.peg.2082"/>
<keyword evidence="1" id="KW-0732">Signal</keyword>
<feature type="signal peptide" evidence="1">
    <location>
        <begin position="1"/>
        <end position="38"/>
    </location>
</feature>
<evidence type="ECO:0000259" key="2">
    <source>
        <dbReference type="Pfam" id="PF16525"/>
    </source>
</evidence>
<dbReference type="InterPro" id="IPR032407">
    <property type="entry name" value="MHB"/>
</dbReference>
<dbReference type="GO" id="GO:0020037">
    <property type="term" value="F:heme binding"/>
    <property type="evidence" value="ECO:0007669"/>
    <property type="project" value="InterPro"/>
</dbReference>
<accession>A0A0J6W3P1</accession>
<organism evidence="3 4">
    <name type="scientific">Mycolicibacterium obuense</name>
    <dbReference type="NCBI Taxonomy" id="1807"/>
    <lineage>
        <taxon>Bacteria</taxon>
        <taxon>Bacillati</taxon>
        <taxon>Actinomycetota</taxon>
        <taxon>Actinomycetes</taxon>
        <taxon>Mycobacteriales</taxon>
        <taxon>Mycobacteriaceae</taxon>
        <taxon>Mycolicibacterium</taxon>
    </lineage>
</organism>
<evidence type="ECO:0000313" key="3">
    <source>
        <dbReference type="EMBL" id="KMO77024.1"/>
    </source>
</evidence>
<evidence type="ECO:0000256" key="1">
    <source>
        <dbReference type="SAM" id="SignalP"/>
    </source>
</evidence>
<dbReference type="Proteomes" id="UP000036313">
    <property type="component" value="Unassembled WGS sequence"/>
</dbReference>
<sequence precursor="true">MNSSAISVRKNVARIGAAAVFGGVAIASAAAVAPTASAAPGEGCSASQVAGTVGSATTAARQYLDSHPGANQVVTAAMHQSRPEAEANLRGYFTANPGEYYDLRGILAPIGDTQRTCNVTVLPADLQSAYNTFMAG</sequence>
<dbReference type="Gene3D" id="1.20.20.20">
    <property type="entry name" value="Haemophore, haem-binding domain"/>
    <property type="match status" value="1"/>
</dbReference>
<feature type="chain" id="PRO_5005283452" description="Haemophore haem-binding domain-containing protein" evidence="1">
    <location>
        <begin position="39"/>
        <end position="136"/>
    </location>
</feature>